<comment type="caution">
    <text evidence="1">The sequence shown here is derived from an EMBL/GenBank/DDBJ whole genome shotgun (WGS) entry which is preliminary data.</text>
</comment>
<gene>
    <name evidence="1" type="ORF">MDG893_19234</name>
</gene>
<sequence>MHEHGAGEINFRNVFAALDRLGYGGRVNAEYCLAGDTVSRLGWFGGML</sequence>
<dbReference type="SUPFAM" id="SSF51658">
    <property type="entry name" value="Xylose isomerase-like"/>
    <property type="match status" value="1"/>
</dbReference>
<reference evidence="1 2" key="1">
    <citation type="submission" date="2007-06" db="EMBL/GenBank/DDBJ databases">
        <authorList>
            <person name="Green D."/>
            <person name="Ferriera S."/>
            <person name="Johnson J."/>
            <person name="Kravitz S."/>
            <person name="Beeson K."/>
            <person name="Sutton G."/>
            <person name="Rogers Y.-H."/>
            <person name="Friedman R."/>
            <person name="Frazier M."/>
            <person name="Venter J.C."/>
        </authorList>
    </citation>
    <scope>NUCLEOTIDE SEQUENCE [LARGE SCALE GENOMIC DNA]</scope>
    <source>
        <strain evidence="1 2">DG893</strain>
    </source>
</reference>
<dbReference type="EMBL" id="ABCP01000053">
    <property type="protein sequence ID" value="EDM46095.1"/>
    <property type="molecule type" value="Genomic_DNA"/>
</dbReference>
<name>A6F558_9GAMM</name>
<keyword evidence="2" id="KW-1185">Reference proteome</keyword>
<dbReference type="STRING" id="443152.MDG893_19234"/>
<evidence type="ECO:0000313" key="2">
    <source>
        <dbReference type="Proteomes" id="UP000005856"/>
    </source>
</evidence>
<evidence type="ECO:0000313" key="1">
    <source>
        <dbReference type="EMBL" id="EDM46095.1"/>
    </source>
</evidence>
<organism evidence="1 2">
    <name type="scientific">Marinobacter algicola DG893</name>
    <dbReference type="NCBI Taxonomy" id="443152"/>
    <lineage>
        <taxon>Bacteria</taxon>
        <taxon>Pseudomonadati</taxon>
        <taxon>Pseudomonadota</taxon>
        <taxon>Gammaproteobacteria</taxon>
        <taxon>Pseudomonadales</taxon>
        <taxon>Marinobacteraceae</taxon>
        <taxon>Marinobacter</taxon>
    </lineage>
</organism>
<dbReference type="Proteomes" id="UP000005856">
    <property type="component" value="Unassembled WGS sequence"/>
</dbReference>
<proteinExistence type="predicted"/>
<dbReference type="InterPro" id="IPR036237">
    <property type="entry name" value="Xyl_isomerase-like_sf"/>
</dbReference>
<protein>
    <submittedName>
        <fullName evidence="1">Hydroxypyruvate isomerase</fullName>
    </submittedName>
</protein>
<dbReference type="AlphaFoldDB" id="A6F558"/>
<keyword evidence="1" id="KW-0670">Pyruvate</keyword>
<dbReference type="Gene3D" id="3.20.20.150">
    <property type="entry name" value="Divalent-metal-dependent TIM barrel enzymes"/>
    <property type="match status" value="1"/>
</dbReference>
<dbReference type="GO" id="GO:0016853">
    <property type="term" value="F:isomerase activity"/>
    <property type="evidence" value="ECO:0007669"/>
    <property type="project" value="UniProtKB-KW"/>
</dbReference>
<keyword evidence="1" id="KW-0413">Isomerase</keyword>
<accession>A6F558</accession>